<evidence type="ECO:0000313" key="1">
    <source>
        <dbReference type="EMBL" id="ELA47431.1"/>
    </source>
</evidence>
<dbReference type="Proteomes" id="UP000011081">
    <property type="component" value="Unassembled WGS sequence"/>
</dbReference>
<dbReference type="OMA" id="NIVVKMW"/>
<reference evidence="2" key="1">
    <citation type="submission" date="2011-03" db="EMBL/GenBank/DDBJ databases">
        <title>The genome sequence of Vavraia culicis strain floridensis.</title>
        <authorList>
            <consortium name="The Broad Institute Genome Sequencing Platform"/>
            <person name="Cuomo C."/>
            <person name="Becnel J."/>
            <person name="Sanscrainte N."/>
            <person name="Young S.K."/>
            <person name="Zeng Q."/>
            <person name="Gargeya S."/>
            <person name="Fitzgerald M."/>
            <person name="Haas B."/>
            <person name="Abouelleil A."/>
            <person name="Alvarado L."/>
            <person name="Arachchi H.M."/>
            <person name="Berlin A."/>
            <person name="Chapman S.B."/>
            <person name="Gearin G."/>
            <person name="Goldberg J."/>
            <person name="Griggs A."/>
            <person name="Gujja S."/>
            <person name="Hansen M."/>
            <person name="Heiman D."/>
            <person name="Howarth C."/>
            <person name="Larimer J."/>
            <person name="Lui A."/>
            <person name="MacDonald P.J.P."/>
            <person name="McCowen C."/>
            <person name="Montmayeur A."/>
            <person name="Murphy C."/>
            <person name="Neiman D."/>
            <person name="Pearson M."/>
            <person name="Priest M."/>
            <person name="Roberts A."/>
            <person name="Saif S."/>
            <person name="Shea T."/>
            <person name="Sisk P."/>
            <person name="Stolte C."/>
            <person name="Sykes S."/>
            <person name="Wortman J."/>
            <person name="Nusbaum C."/>
            <person name="Birren B."/>
        </authorList>
    </citation>
    <scope>NUCLEOTIDE SEQUENCE [LARGE SCALE GENOMIC DNA]</scope>
    <source>
        <strain evidence="2">floridensis</strain>
    </source>
</reference>
<evidence type="ECO:0000313" key="2">
    <source>
        <dbReference type="Proteomes" id="UP000011081"/>
    </source>
</evidence>
<accession>L2GUU8</accession>
<dbReference type="InParanoid" id="L2GUU8"/>
<dbReference type="GeneID" id="19878964"/>
<dbReference type="HOGENOM" id="CLU_1778766_0_0_1"/>
<organism evidence="1 2">
    <name type="scientific">Vavraia culicis (isolate floridensis)</name>
    <name type="common">Microsporidian parasite</name>
    <dbReference type="NCBI Taxonomy" id="948595"/>
    <lineage>
        <taxon>Eukaryota</taxon>
        <taxon>Fungi</taxon>
        <taxon>Fungi incertae sedis</taxon>
        <taxon>Microsporidia</taxon>
        <taxon>Pleistophoridae</taxon>
        <taxon>Vavraia</taxon>
    </lineage>
</organism>
<proteinExistence type="predicted"/>
<name>L2GUU8_VAVCU</name>
<protein>
    <submittedName>
        <fullName evidence="1">Uncharacterized protein</fullName>
    </submittedName>
</protein>
<dbReference type="AlphaFoldDB" id="L2GUU8"/>
<sequence length="152" mass="16848">MTQPQNELSTSTNDEKCVCKVLTRRFRLVDYTVKSITGNNIVVKMWAGKSQEGSGCGKKNCMNRKRVGMMEILDGTDNEEKNVLKVHADGNNVVEKVIETLDGTDNEEKNVLKVHADGNNVVEKVIETSTGKNDKISGTNEVLKVDLDKHVI</sequence>
<dbReference type="OrthoDB" id="10401412at2759"/>
<keyword evidence="2" id="KW-1185">Reference proteome</keyword>
<dbReference type="RefSeq" id="XP_008074101.1">
    <property type="nucleotide sequence ID" value="XM_008075910.1"/>
</dbReference>
<dbReference type="EMBL" id="GL877418">
    <property type="protein sequence ID" value="ELA47431.1"/>
    <property type="molecule type" value="Genomic_DNA"/>
</dbReference>
<dbReference type="VEuPathDB" id="MicrosporidiaDB:VCUG_01082"/>
<gene>
    <name evidence="1" type="ORF">VCUG_01082</name>
</gene>